<sequence>MRTLLFEVYMQFHFDKIEDFVGFSISNAKAGESVKILYRAIMTSDNPDFYRYIDELSKIYLNRFKVLTDQVYRFLVIIHDDLSADVYVNDFPVSIEIIAKRAFEKGSLLMKSDIANIRKLRFDGIEFLETDKVICCFKVGWRFGLYFDLAPRKDVTDQRGLVKGEKFNVEEMMLSLGSLYRYLLFYNIYKVFESESVFEEMLKDGWFPFIDTIGKEYEELIRIYQSRFSIEERIRELVNKFDKNRIEKITDKWWDSEIFASKKTLIQAGISAYLQDSIEGNINCIKNLCTEIEGVLREVYGKETGRRNNVFSKDFIPHIIAKGLEKSAHDYSLFFPKPFWEYLEKVFFVKFDIETGKVDLSRHTASHGVAREDQYTKPRALQVILILDQICFYIGKTASDK</sequence>
<name>A0A3A4R725_9BACT</name>
<gene>
    <name evidence="1" type="ORF">C4541_00100</name>
</gene>
<proteinExistence type="predicted"/>
<reference evidence="1 2" key="1">
    <citation type="journal article" date="2017" name="ISME J.">
        <title>Energy and carbon metabolisms in a deep terrestrial subsurface fluid microbial community.</title>
        <authorList>
            <person name="Momper L."/>
            <person name="Jungbluth S.P."/>
            <person name="Lee M.D."/>
            <person name="Amend J.P."/>
        </authorList>
    </citation>
    <scope>NUCLEOTIDE SEQUENCE [LARGE SCALE GENOMIC DNA]</scope>
    <source>
        <strain evidence="1">SURF_26</strain>
    </source>
</reference>
<protein>
    <submittedName>
        <fullName evidence="1">Uncharacterized protein</fullName>
    </submittedName>
</protein>
<evidence type="ECO:0000313" key="2">
    <source>
        <dbReference type="Proteomes" id="UP000266426"/>
    </source>
</evidence>
<accession>A0A3A4R725</accession>
<dbReference type="AlphaFoldDB" id="A0A3A4R725"/>
<organism evidence="1 2">
    <name type="scientific">Candidatus Auribacter fodinae</name>
    <dbReference type="NCBI Taxonomy" id="2093366"/>
    <lineage>
        <taxon>Bacteria</taxon>
        <taxon>Pseudomonadati</taxon>
        <taxon>Candidatus Auribacterota</taxon>
        <taxon>Candidatus Auribacteria</taxon>
        <taxon>Candidatus Auribacterales</taxon>
        <taxon>Candidatus Auribacteraceae</taxon>
        <taxon>Candidatus Auribacter</taxon>
    </lineage>
</organism>
<dbReference type="EMBL" id="QZJZ01000002">
    <property type="protein sequence ID" value="RJP62302.1"/>
    <property type="molecule type" value="Genomic_DNA"/>
</dbReference>
<comment type="caution">
    <text evidence="1">The sequence shown here is derived from an EMBL/GenBank/DDBJ whole genome shotgun (WGS) entry which is preliminary data.</text>
</comment>
<dbReference type="Proteomes" id="UP000266426">
    <property type="component" value="Unassembled WGS sequence"/>
</dbReference>
<evidence type="ECO:0000313" key="1">
    <source>
        <dbReference type="EMBL" id="RJP62302.1"/>
    </source>
</evidence>